<dbReference type="PROSITE" id="PS50977">
    <property type="entry name" value="HTH_TETR_2"/>
    <property type="match status" value="1"/>
</dbReference>
<dbReference type="InterPro" id="IPR009057">
    <property type="entry name" value="Homeodomain-like_sf"/>
</dbReference>
<gene>
    <name evidence="4" type="ORF">UABAM_01424</name>
</gene>
<evidence type="ECO:0000256" key="2">
    <source>
        <dbReference type="PROSITE-ProRule" id="PRU00335"/>
    </source>
</evidence>
<dbReference type="PANTHER" id="PTHR43479">
    <property type="entry name" value="ACREF/ENVCD OPERON REPRESSOR-RELATED"/>
    <property type="match status" value="1"/>
</dbReference>
<dbReference type="SUPFAM" id="SSF46689">
    <property type="entry name" value="Homeodomain-like"/>
    <property type="match status" value="1"/>
</dbReference>
<dbReference type="OrthoDB" id="268339at2"/>
<feature type="DNA-binding region" description="H-T-H motif" evidence="2">
    <location>
        <begin position="28"/>
        <end position="47"/>
    </location>
</feature>
<feature type="domain" description="HTH tetR-type" evidence="3">
    <location>
        <begin position="5"/>
        <end position="65"/>
    </location>
</feature>
<name>A0A5S9F359_UABAM</name>
<dbReference type="InterPro" id="IPR036271">
    <property type="entry name" value="Tet_transcr_reg_TetR-rel_C_sf"/>
</dbReference>
<proteinExistence type="predicted"/>
<dbReference type="InterPro" id="IPR001647">
    <property type="entry name" value="HTH_TetR"/>
</dbReference>
<dbReference type="InterPro" id="IPR023772">
    <property type="entry name" value="DNA-bd_HTH_TetR-type_CS"/>
</dbReference>
<protein>
    <submittedName>
        <fullName evidence="4">TetR family transcriptional regulator</fullName>
    </submittedName>
</protein>
<reference evidence="4 5" key="1">
    <citation type="submission" date="2019-08" db="EMBL/GenBank/DDBJ databases">
        <title>Complete genome sequence of Candidatus Uab amorphum.</title>
        <authorList>
            <person name="Shiratori T."/>
            <person name="Suzuki S."/>
            <person name="Kakizawa Y."/>
            <person name="Ishida K."/>
        </authorList>
    </citation>
    <scope>NUCLEOTIDE SEQUENCE [LARGE SCALE GENOMIC DNA]</scope>
    <source>
        <strain evidence="4 5">SRT547</strain>
    </source>
</reference>
<dbReference type="AlphaFoldDB" id="A0A5S9F359"/>
<keyword evidence="5" id="KW-1185">Reference proteome</keyword>
<dbReference type="RefSeq" id="WP_151967292.1">
    <property type="nucleotide sequence ID" value="NZ_AP019860.1"/>
</dbReference>
<dbReference type="PROSITE" id="PS01081">
    <property type="entry name" value="HTH_TETR_1"/>
    <property type="match status" value="1"/>
</dbReference>
<dbReference type="GO" id="GO:0003677">
    <property type="term" value="F:DNA binding"/>
    <property type="evidence" value="ECO:0007669"/>
    <property type="project" value="UniProtKB-UniRule"/>
</dbReference>
<organism evidence="4 5">
    <name type="scientific">Uabimicrobium amorphum</name>
    <dbReference type="NCBI Taxonomy" id="2596890"/>
    <lineage>
        <taxon>Bacteria</taxon>
        <taxon>Pseudomonadati</taxon>
        <taxon>Planctomycetota</taxon>
        <taxon>Candidatus Uabimicrobiia</taxon>
        <taxon>Candidatus Uabimicrobiales</taxon>
        <taxon>Candidatus Uabimicrobiaceae</taxon>
        <taxon>Candidatus Uabimicrobium</taxon>
    </lineage>
</organism>
<dbReference type="Gene3D" id="1.10.357.10">
    <property type="entry name" value="Tetracycline Repressor, domain 2"/>
    <property type="match status" value="1"/>
</dbReference>
<sequence length="189" mass="21929">MARPIIKKDIIIRAALEVFTEKGVDGTTIQDIASRANAAGGTLYRYFRSKEELAQNIFFENLDIFVSQLDSILTDEKCIQKRLRIMVDTFYEFFENDQVLFSYLLLSEHNFAKRMKCDQRTPIDVIIKVIDDGKANKEIPEQESSVSAAFIYGAVVRVTFFKIYGRIQNDIRIYKERIVAGCWNFLQMK</sequence>
<dbReference type="KEGG" id="uam:UABAM_01424"/>
<dbReference type="PRINTS" id="PR00455">
    <property type="entry name" value="HTHTETR"/>
</dbReference>
<dbReference type="InterPro" id="IPR050624">
    <property type="entry name" value="HTH-type_Tx_Regulator"/>
</dbReference>
<dbReference type="Proteomes" id="UP000326354">
    <property type="component" value="Chromosome"/>
</dbReference>
<evidence type="ECO:0000313" key="4">
    <source>
        <dbReference type="EMBL" id="BBM83074.1"/>
    </source>
</evidence>
<accession>A0A5S9F359</accession>
<dbReference type="SUPFAM" id="SSF48498">
    <property type="entry name" value="Tetracyclin repressor-like, C-terminal domain"/>
    <property type="match status" value="1"/>
</dbReference>
<evidence type="ECO:0000313" key="5">
    <source>
        <dbReference type="Proteomes" id="UP000326354"/>
    </source>
</evidence>
<dbReference type="Pfam" id="PF00440">
    <property type="entry name" value="TetR_N"/>
    <property type="match status" value="1"/>
</dbReference>
<keyword evidence="1 2" id="KW-0238">DNA-binding</keyword>
<dbReference type="PANTHER" id="PTHR43479:SF11">
    <property type="entry name" value="ACREF_ENVCD OPERON REPRESSOR-RELATED"/>
    <property type="match status" value="1"/>
</dbReference>
<evidence type="ECO:0000259" key="3">
    <source>
        <dbReference type="PROSITE" id="PS50977"/>
    </source>
</evidence>
<dbReference type="EMBL" id="AP019860">
    <property type="protein sequence ID" value="BBM83074.1"/>
    <property type="molecule type" value="Genomic_DNA"/>
</dbReference>
<evidence type="ECO:0000256" key="1">
    <source>
        <dbReference type="ARBA" id="ARBA00023125"/>
    </source>
</evidence>